<sequence length="293" mass="31584">MTTGPDVQGWLPGVGGVELFWQGRLPTGDTAGPVEPSGVLLISHGIGEHSGRYGSVVETLLPDGWAVYGLDHRGHGRSGGTRVHVRRYDDLLQDFETFRREIVARHPGLPVFLLGHSLGGQIALAYALRHQDRLAGLALSAPALASDAVPAALVPVLSLVSRALPTVRPLGIDTSAISSDPAVVDDYAADPLVHHGKPTLALGAAIYAQMDRLLPRAAELRLPLLIQHGTADRLTDPEGTRRLDEASGSPDTTVRWYDGLWHEIYHEPGRDAPLTDLRRWLATRRESARHGSA</sequence>
<dbReference type="Gene3D" id="3.40.50.1820">
    <property type="entry name" value="alpha/beta hydrolase"/>
    <property type="match status" value="1"/>
</dbReference>
<name>A0A1I5G863_PSUAM</name>
<organism evidence="2 3">
    <name type="scientific">Pseudonocardia ammonioxydans</name>
    <dbReference type="NCBI Taxonomy" id="260086"/>
    <lineage>
        <taxon>Bacteria</taxon>
        <taxon>Bacillati</taxon>
        <taxon>Actinomycetota</taxon>
        <taxon>Actinomycetes</taxon>
        <taxon>Pseudonocardiales</taxon>
        <taxon>Pseudonocardiaceae</taxon>
        <taxon>Pseudonocardia</taxon>
    </lineage>
</organism>
<keyword evidence="2" id="KW-0378">Hydrolase</keyword>
<dbReference type="PRINTS" id="PR00111">
    <property type="entry name" value="ABHYDROLASE"/>
</dbReference>
<dbReference type="InterPro" id="IPR029058">
    <property type="entry name" value="AB_hydrolase_fold"/>
</dbReference>
<accession>A0A1I5G863</accession>
<dbReference type="Proteomes" id="UP000199614">
    <property type="component" value="Unassembled WGS sequence"/>
</dbReference>
<keyword evidence="3" id="KW-1185">Reference proteome</keyword>
<dbReference type="OrthoDB" id="9806902at2"/>
<dbReference type="GO" id="GO:0016787">
    <property type="term" value="F:hydrolase activity"/>
    <property type="evidence" value="ECO:0007669"/>
    <property type="project" value="UniProtKB-KW"/>
</dbReference>
<proteinExistence type="predicted"/>
<dbReference type="EMBL" id="FOUY01000044">
    <property type="protein sequence ID" value="SFO32043.1"/>
    <property type="molecule type" value="Genomic_DNA"/>
</dbReference>
<dbReference type="STRING" id="260086.SAMN05216207_10448"/>
<dbReference type="PANTHER" id="PTHR11614">
    <property type="entry name" value="PHOSPHOLIPASE-RELATED"/>
    <property type="match status" value="1"/>
</dbReference>
<protein>
    <submittedName>
        <fullName evidence="2">Lysophospholipase, alpha-beta hydrolase superfamily</fullName>
    </submittedName>
</protein>
<evidence type="ECO:0000259" key="1">
    <source>
        <dbReference type="Pfam" id="PF12146"/>
    </source>
</evidence>
<gene>
    <name evidence="2" type="ORF">SAMN05216207_10448</name>
</gene>
<dbReference type="SUPFAM" id="SSF53474">
    <property type="entry name" value="alpha/beta-Hydrolases"/>
    <property type="match status" value="1"/>
</dbReference>
<dbReference type="RefSeq" id="WP_093353061.1">
    <property type="nucleotide sequence ID" value="NZ_FOUY01000044.1"/>
</dbReference>
<evidence type="ECO:0000313" key="2">
    <source>
        <dbReference type="EMBL" id="SFO32043.1"/>
    </source>
</evidence>
<evidence type="ECO:0000313" key="3">
    <source>
        <dbReference type="Proteomes" id="UP000199614"/>
    </source>
</evidence>
<dbReference type="InterPro" id="IPR000073">
    <property type="entry name" value="AB_hydrolase_1"/>
</dbReference>
<dbReference type="InterPro" id="IPR051044">
    <property type="entry name" value="MAG_DAG_Lipase"/>
</dbReference>
<dbReference type="AlphaFoldDB" id="A0A1I5G863"/>
<feature type="domain" description="Serine aminopeptidase S33" evidence="1">
    <location>
        <begin position="35"/>
        <end position="268"/>
    </location>
</feature>
<dbReference type="InterPro" id="IPR022742">
    <property type="entry name" value="Hydrolase_4"/>
</dbReference>
<dbReference type="Pfam" id="PF12146">
    <property type="entry name" value="Hydrolase_4"/>
    <property type="match status" value="1"/>
</dbReference>
<reference evidence="2 3" key="1">
    <citation type="submission" date="2016-10" db="EMBL/GenBank/DDBJ databases">
        <authorList>
            <person name="de Groot N.N."/>
        </authorList>
    </citation>
    <scope>NUCLEOTIDE SEQUENCE [LARGE SCALE GENOMIC DNA]</scope>
    <source>
        <strain evidence="2 3">CGMCC 4.1877</strain>
    </source>
</reference>